<proteinExistence type="predicted"/>
<comment type="caution">
    <text evidence="3">The sequence shown here is derived from an EMBL/GenBank/DDBJ whole genome shotgun (WGS) entry which is preliminary data.</text>
</comment>
<organism evidence="3 4">
    <name type="scientific">Sphingobium chlorophenolicum</name>
    <dbReference type="NCBI Taxonomy" id="46429"/>
    <lineage>
        <taxon>Bacteria</taxon>
        <taxon>Pseudomonadati</taxon>
        <taxon>Pseudomonadota</taxon>
        <taxon>Alphaproteobacteria</taxon>
        <taxon>Sphingomonadales</taxon>
        <taxon>Sphingomonadaceae</taxon>
        <taxon>Sphingobium</taxon>
    </lineage>
</organism>
<name>A0A081RDY7_SPHCR</name>
<dbReference type="PANTHER" id="PTHR24096">
    <property type="entry name" value="LONG-CHAIN-FATTY-ACID--COA LIGASE"/>
    <property type="match status" value="1"/>
</dbReference>
<evidence type="ECO:0000259" key="2">
    <source>
        <dbReference type="Pfam" id="PF13193"/>
    </source>
</evidence>
<dbReference type="Proteomes" id="UP000028411">
    <property type="component" value="Unassembled WGS sequence"/>
</dbReference>
<dbReference type="RefSeq" id="WP_037451512.1">
    <property type="nucleotide sequence ID" value="NZ_JFHR01000023.1"/>
</dbReference>
<dbReference type="InterPro" id="IPR042099">
    <property type="entry name" value="ANL_N_sf"/>
</dbReference>
<dbReference type="OrthoDB" id="9803968at2"/>
<evidence type="ECO:0000259" key="1">
    <source>
        <dbReference type="Pfam" id="PF00501"/>
    </source>
</evidence>
<protein>
    <submittedName>
        <fullName evidence="3">O-succinylbenzoate--CoA ligase</fullName>
        <ecNumber evidence="3">6.2.1.26</ecNumber>
    </submittedName>
</protein>
<dbReference type="Pfam" id="PF13193">
    <property type="entry name" value="AMP-binding_C"/>
    <property type="match status" value="1"/>
</dbReference>
<evidence type="ECO:0000313" key="3">
    <source>
        <dbReference type="EMBL" id="KEQ53410.1"/>
    </source>
</evidence>
<dbReference type="PATRIC" id="fig|46429.4.peg.2249"/>
<dbReference type="SUPFAM" id="SSF56801">
    <property type="entry name" value="Acetyl-CoA synthetase-like"/>
    <property type="match status" value="1"/>
</dbReference>
<dbReference type="InterPro" id="IPR020845">
    <property type="entry name" value="AMP-binding_CS"/>
</dbReference>
<dbReference type="InterPro" id="IPR025110">
    <property type="entry name" value="AMP-bd_C"/>
</dbReference>
<dbReference type="InterPro" id="IPR000873">
    <property type="entry name" value="AMP-dep_synth/lig_dom"/>
</dbReference>
<sequence>MTHPFISARATPEKPAIILAQSGKTLNYAQLEARANQTAHLFRSLGLKRGDCVAAILENGLDIFIFLWAAQRAGLYFTTLSTRLTAAESEYIIRDSGAGALFLSAYAGTVAEELAAIFPDLPKYMAGAHDGSCASWDDAASAFPETPIADESVGGPMLYSSGTTGRPKGVKRALSEGTLLDLPPMAALFTTLYGGSGDSVFLCPAPLYHAAPQAWAMLVHQFGGTVVVMERFDAEDVLKAIERHGVTVAQFVPTHFIRLLNLPEEVRARYDLSSLRTAFHAAAPCPIPVKEAMMQWWGAIIHEYYAGTEGNGMTAIDPQQWLNHKGSVGRPIGCEVHICDEDGEPLTAHQVGQVYFSGGLRFEYHNDPEKTQESRNSHGWSSMGDVGYVDEEGYLYLTDRKSFMIISGGVNVYPQEVENLIQTHPKVADVAVIGAPDPDLGERVVAVIQTNDPRDAGPELADELRQFVRATLSGVKVPKQYDFVEELPRHPTGKLYKRLVRDRYWPK</sequence>
<dbReference type="PANTHER" id="PTHR24096:SF323">
    <property type="entry name" value="BLR3536 PROTEIN"/>
    <property type="match status" value="1"/>
</dbReference>
<dbReference type="AlphaFoldDB" id="A0A081RDY7"/>
<feature type="domain" description="AMP-binding enzyme C-terminal" evidence="2">
    <location>
        <begin position="416"/>
        <end position="494"/>
    </location>
</feature>
<dbReference type="EC" id="6.2.1.26" evidence="3"/>
<dbReference type="Pfam" id="PF00501">
    <property type="entry name" value="AMP-binding"/>
    <property type="match status" value="1"/>
</dbReference>
<dbReference type="eggNOG" id="COG0318">
    <property type="taxonomic scope" value="Bacteria"/>
</dbReference>
<dbReference type="GO" id="GO:0008756">
    <property type="term" value="F:o-succinylbenzoate-CoA ligase activity"/>
    <property type="evidence" value="ECO:0007669"/>
    <property type="project" value="UniProtKB-EC"/>
</dbReference>
<evidence type="ECO:0000313" key="4">
    <source>
        <dbReference type="Proteomes" id="UP000028411"/>
    </source>
</evidence>
<dbReference type="PROSITE" id="PS00455">
    <property type="entry name" value="AMP_BINDING"/>
    <property type="match status" value="1"/>
</dbReference>
<accession>A0A081RDY7</accession>
<dbReference type="EMBL" id="JFHR01000023">
    <property type="protein sequence ID" value="KEQ53410.1"/>
    <property type="molecule type" value="Genomic_DNA"/>
</dbReference>
<dbReference type="InterPro" id="IPR045851">
    <property type="entry name" value="AMP-bd_C_sf"/>
</dbReference>
<dbReference type="Gene3D" id="3.40.50.12780">
    <property type="entry name" value="N-terminal domain of ligase-like"/>
    <property type="match status" value="1"/>
</dbReference>
<keyword evidence="3" id="KW-0436">Ligase</keyword>
<dbReference type="Gene3D" id="3.30.300.30">
    <property type="match status" value="1"/>
</dbReference>
<reference evidence="3 4" key="1">
    <citation type="submission" date="2014-02" db="EMBL/GenBank/DDBJ databases">
        <title>Whole genome sequence of Sphingobium chlorophenolicum NBRC 16172.</title>
        <authorList>
            <person name="Gan H.M."/>
            <person name="Gan H.Y."/>
            <person name="Chew T.H."/>
            <person name="Savka M.A."/>
        </authorList>
    </citation>
    <scope>NUCLEOTIDE SEQUENCE [LARGE SCALE GENOMIC DNA]</scope>
    <source>
        <strain evidence="3 4">NBRC 16172</strain>
    </source>
</reference>
<feature type="domain" description="AMP-dependent synthetase/ligase" evidence="1">
    <location>
        <begin position="7"/>
        <end position="358"/>
    </location>
</feature>
<gene>
    <name evidence="3" type="ORF">BV95_02273</name>
</gene>